<gene>
    <name evidence="2" type="ORF">A2563_03620</name>
</gene>
<keyword evidence="1" id="KW-0472">Membrane</keyword>
<evidence type="ECO:0000313" key="2">
    <source>
        <dbReference type="EMBL" id="OGH92733.1"/>
    </source>
</evidence>
<feature type="transmembrane region" description="Helical" evidence="1">
    <location>
        <begin position="276"/>
        <end position="300"/>
    </location>
</feature>
<organism evidence="2 3">
    <name type="scientific">Candidatus Magasanikbacteria bacterium RIFOXYD1_FULL_40_23</name>
    <dbReference type="NCBI Taxonomy" id="1798705"/>
    <lineage>
        <taxon>Bacteria</taxon>
        <taxon>Candidatus Magasanikiibacteriota</taxon>
    </lineage>
</organism>
<dbReference type="AlphaFoldDB" id="A0A1F6P9V3"/>
<comment type="caution">
    <text evidence="2">The sequence shown here is derived from an EMBL/GenBank/DDBJ whole genome shotgun (WGS) entry which is preliminary data.</text>
</comment>
<protein>
    <recommendedName>
        <fullName evidence="4">Glycerophosphoryl diester phosphodiesterase membrane domain-containing protein</fullName>
    </recommendedName>
</protein>
<feature type="transmembrane region" description="Helical" evidence="1">
    <location>
        <begin position="167"/>
        <end position="197"/>
    </location>
</feature>
<proteinExistence type="predicted"/>
<evidence type="ECO:0008006" key="4">
    <source>
        <dbReference type="Google" id="ProtNLM"/>
    </source>
</evidence>
<reference evidence="2 3" key="1">
    <citation type="journal article" date="2016" name="Nat. Commun.">
        <title>Thousands of microbial genomes shed light on interconnected biogeochemical processes in an aquifer system.</title>
        <authorList>
            <person name="Anantharaman K."/>
            <person name="Brown C.T."/>
            <person name="Hug L.A."/>
            <person name="Sharon I."/>
            <person name="Castelle C.J."/>
            <person name="Probst A.J."/>
            <person name="Thomas B.C."/>
            <person name="Singh A."/>
            <person name="Wilkins M.J."/>
            <person name="Karaoz U."/>
            <person name="Brodie E.L."/>
            <person name="Williams K.H."/>
            <person name="Hubbard S.S."/>
            <person name="Banfield J.F."/>
        </authorList>
    </citation>
    <scope>NUCLEOTIDE SEQUENCE [LARGE SCALE GENOMIC DNA]</scope>
</reference>
<feature type="transmembrane region" description="Helical" evidence="1">
    <location>
        <begin position="250"/>
        <end position="271"/>
    </location>
</feature>
<dbReference type="Proteomes" id="UP000176634">
    <property type="component" value="Unassembled WGS sequence"/>
</dbReference>
<evidence type="ECO:0000313" key="3">
    <source>
        <dbReference type="Proteomes" id="UP000176634"/>
    </source>
</evidence>
<name>A0A1F6P9V3_9BACT</name>
<keyword evidence="1" id="KW-1133">Transmembrane helix</keyword>
<feature type="transmembrane region" description="Helical" evidence="1">
    <location>
        <begin position="79"/>
        <end position="108"/>
    </location>
</feature>
<keyword evidence="1" id="KW-0812">Transmembrane</keyword>
<evidence type="ECO:0000256" key="1">
    <source>
        <dbReference type="SAM" id="Phobius"/>
    </source>
</evidence>
<sequence>MKEPTYRQTLVHAWNVVWENKILWILGLLSVFLGQLGFSDVFGKIWSMFDNSLASGGFALVPLLKLNLTGGVWSALGLVWLSVICVAVVFLVIFLAAASQGSLIAYAADWFKNGKHQTLAKPWRKSIKHFWSILLVNVVRQVLLFLLLLGFVLIADYFFVSRTPLEGFVFAASAVLVLIASLVFSALCIYTLCYVVLDGKGVLESVKKAWALFSDHLLVSLEVGLLLMLMNFFLVLVIAVGSFFAFLPSVLIWVAAGFTNLVVLAAIGLILGIFLLLLFIALVAGFFNAFTISAWVFLFMRMHKEGLSSRAIHFFKHIFSK</sequence>
<feature type="transmembrane region" description="Helical" evidence="1">
    <location>
        <begin position="217"/>
        <end position="244"/>
    </location>
</feature>
<dbReference type="EMBL" id="MFRA01000005">
    <property type="protein sequence ID" value="OGH92733.1"/>
    <property type="molecule type" value="Genomic_DNA"/>
</dbReference>
<feature type="transmembrane region" description="Helical" evidence="1">
    <location>
        <begin position="22"/>
        <end position="41"/>
    </location>
</feature>
<feature type="transmembrane region" description="Helical" evidence="1">
    <location>
        <begin position="129"/>
        <end position="155"/>
    </location>
</feature>
<accession>A0A1F6P9V3</accession>